<keyword evidence="5 9" id="KW-0812">Transmembrane</keyword>
<evidence type="ECO:0000256" key="7">
    <source>
        <dbReference type="ARBA" id="ARBA00022989"/>
    </source>
</evidence>
<dbReference type="InterPro" id="IPR004299">
    <property type="entry name" value="MBOAT_fam"/>
</dbReference>
<evidence type="ECO:0000256" key="3">
    <source>
        <dbReference type="ARBA" id="ARBA00010323"/>
    </source>
</evidence>
<reference evidence="11 12" key="1">
    <citation type="submission" date="2021-03" db="EMBL/GenBank/DDBJ databases">
        <title>Succinivibrio sp. nov. isolated from feces of cow.</title>
        <authorList>
            <person name="Choi J.-Y."/>
        </authorList>
    </citation>
    <scope>NUCLEOTIDE SEQUENCE [LARGE SCALE GENOMIC DNA]</scope>
    <source>
        <strain evidence="11 12">AGMB01872</strain>
    </source>
</reference>
<keyword evidence="4 9" id="KW-1003">Cell membrane</keyword>
<feature type="transmembrane region" description="Helical" evidence="10">
    <location>
        <begin position="313"/>
        <end position="328"/>
    </location>
</feature>
<comment type="subcellular location">
    <subcellularLocation>
        <location evidence="9">Cell inner membrane</location>
    </subcellularLocation>
    <subcellularLocation>
        <location evidence="1">Cell membrane</location>
        <topology evidence="1">Multi-pass membrane protein</topology>
    </subcellularLocation>
</comment>
<evidence type="ECO:0000256" key="5">
    <source>
        <dbReference type="ARBA" id="ARBA00022692"/>
    </source>
</evidence>
<dbReference type="Pfam" id="PF03062">
    <property type="entry name" value="MBOAT"/>
    <property type="match status" value="1"/>
</dbReference>
<keyword evidence="7 10" id="KW-1133">Transmembrane helix</keyword>
<evidence type="ECO:0000256" key="6">
    <source>
        <dbReference type="ARBA" id="ARBA00022841"/>
    </source>
</evidence>
<dbReference type="InterPro" id="IPR028362">
    <property type="entry name" value="AlgI"/>
</dbReference>
<dbReference type="Proteomes" id="UP000731465">
    <property type="component" value="Unassembled WGS sequence"/>
</dbReference>
<keyword evidence="6 9" id="KW-0016">Alginate biosynthesis</keyword>
<keyword evidence="9" id="KW-0012">Acyltransferase</keyword>
<feature type="transmembrane region" description="Helical" evidence="10">
    <location>
        <begin position="125"/>
        <end position="143"/>
    </location>
</feature>
<feature type="transmembrane region" description="Helical" evidence="10">
    <location>
        <begin position="47"/>
        <end position="65"/>
    </location>
</feature>
<feature type="transmembrane region" description="Helical" evidence="10">
    <location>
        <begin position="7"/>
        <end position="23"/>
    </location>
</feature>
<comment type="similarity">
    <text evidence="3 9">Belongs to the membrane-bound acyltransferase family.</text>
</comment>
<dbReference type="PANTHER" id="PTHR13285:SF18">
    <property type="entry name" value="PROTEIN-CYSTEINE N-PALMITOYLTRANSFERASE RASP"/>
    <property type="match status" value="1"/>
</dbReference>
<feature type="transmembrane region" description="Helical" evidence="10">
    <location>
        <begin position="413"/>
        <end position="434"/>
    </location>
</feature>
<accession>A0ABS7DGX5</accession>
<dbReference type="PIRSF" id="PIRSF016636">
    <property type="entry name" value="AlgI_DltB"/>
    <property type="match status" value="1"/>
</dbReference>
<evidence type="ECO:0000256" key="4">
    <source>
        <dbReference type="ARBA" id="ARBA00022475"/>
    </source>
</evidence>
<evidence type="ECO:0000256" key="9">
    <source>
        <dbReference type="PIRNR" id="PIRNR016636"/>
    </source>
</evidence>
<dbReference type="EMBL" id="JAGFNY010000021">
    <property type="protein sequence ID" value="MBW7570553.1"/>
    <property type="molecule type" value="Genomic_DNA"/>
</dbReference>
<evidence type="ECO:0000313" key="11">
    <source>
        <dbReference type="EMBL" id="MBW7570553.1"/>
    </source>
</evidence>
<keyword evidence="12" id="KW-1185">Reference proteome</keyword>
<comment type="pathway">
    <text evidence="2 9">Glycan biosynthesis; alginate biosynthesis.</text>
</comment>
<keyword evidence="9" id="KW-0808">Transferase</keyword>
<evidence type="ECO:0000256" key="1">
    <source>
        <dbReference type="ARBA" id="ARBA00004651"/>
    </source>
</evidence>
<feature type="transmembrane region" description="Helical" evidence="10">
    <location>
        <begin position="363"/>
        <end position="383"/>
    </location>
</feature>
<evidence type="ECO:0000256" key="10">
    <source>
        <dbReference type="SAM" id="Phobius"/>
    </source>
</evidence>
<keyword evidence="9" id="KW-0997">Cell inner membrane</keyword>
<comment type="caution">
    <text evidence="11">The sequence shown here is derived from an EMBL/GenBank/DDBJ whole genome shotgun (WGS) entry which is preliminary data.</text>
</comment>
<evidence type="ECO:0000313" key="12">
    <source>
        <dbReference type="Proteomes" id="UP000731465"/>
    </source>
</evidence>
<evidence type="ECO:0000256" key="2">
    <source>
        <dbReference type="ARBA" id="ARBA00005182"/>
    </source>
</evidence>
<gene>
    <name evidence="11" type="ORF">J5V48_06575</name>
</gene>
<protein>
    <recommendedName>
        <fullName evidence="9">Probable alginate O-acetylase</fullName>
        <ecNumber evidence="9">2.3.1.-</ecNumber>
    </recommendedName>
</protein>
<dbReference type="EC" id="2.3.1.-" evidence="9"/>
<feature type="transmembrane region" description="Helical" evidence="10">
    <location>
        <begin position="334"/>
        <end position="351"/>
    </location>
</feature>
<proteinExistence type="inferred from homology"/>
<name>A0ABS7DGX5_9GAMM</name>
<dbReference type="PANTHER" id="PTHR13285">
    <property type="entry name" value="ACYLTRANSFERASE"/>
    <property type="match status" value="1"/>
</dbReference>
<evidence type="ECO:0000256" key="8">
    <source>
        <dbReference type="ARBA" id="ARBA00023136"/>
    </source>
</evidence>
<dbReference type="InterPro" id="IPR051085">
    <property type="entry name" value="MB_O-acyltransferase"/>
</dbReference>
<organism evidence="11 12">
    <name type="scientific">Succinivibrio faecicola</name>
    <dbReference type="NCBI Taxonomy" id="2820300"/>
    <lineage>
        <taxon>Bacteria</taxon>
        <taxon>Pseudomonadati</taxon>
        <taxon>Pseudomonadota</taxon>
        <taxon>Gammaproteobacteria</taxon>
        <taxon>Aeromonadales</taxon>
        <taxon>Succinivibrionaceae</taxon>
        <taxon>Succinivibrio</taxon>
    </lineage>
</organism>
<feature type="transmembrane region" description="Helical" evidence="10">
    <location>
        <begin position="86"/>
        <end position="105"/>
    </location>
</feature>
<feature type="transmembrane region" description="Helical" evidence="10">
    <location>
        <begin position="446"/>
        <end position="467"/>
    </location>
</feature>
<dbReference type="RefSeq" id="WP_219937777.1">
    <property type="nucleotide sequence ID" value="NZ_JAGFNY010000021.1"/>
</dbReference>
<keyword evidence="8 9" id="KW-0472">Membrane</keyword>
<dbReference type="PIRSF" id="PIRSF500217">
    <property type="entry name" value="AlgI"/>
    <property type="match status" value="1"/>
</dbReference>
<dbReference type="InterPro" id="IPR024194">
    <property type="entry name" value="Ac/AlaTfrase_AlgI/DltB"/>
</dbReference>
<sequence>MLFSSMTFIYVFLPVVCSIYLLVRNELKNHVLLLASLVFYAWGEPKYLAIMIATILINYIFAILIEKADKDVKKETFLAIFINKKLFLTLCITANLSILCYFKYFNFLAENINLLFKTNVDFIKVIMPIGISFYTFQSISYVMDVYRGESAQKDLYKLALYIALFPQLIAGPIVKYHEISAQIESRSVNFSTLSYGIKRFIIGLSKKMLVANTFGEIADKVFASNPDSFSPQIAWLGAVCYTLQIYFDFSGYSDMAIGLGAIFGFKFPENFNYPYISKTISEFWRRWHISLSSWFREYLYIPLGGNRKGNKRTYLNLFLVFLATGVWHGAAWNFVIWGIYNGFFVIIERLFKLNKDTQTRPLYQRGLLHIYCILAFIIGWVLFRSPDLEYAINYISNMFFCLDYTDEPYILEYYISALDALLLIFALIVCLPVFKNILYRSENSTLLSVAVNICTYILLIISTAQIAGSTYNPFIYFRF</sequence>